<evidence type="ECO:0000259" key="2">
    <source>
        <dbReference type="Pfam" id="PF00206"/>
    </source>
</evidence>
<sequence length="457" mass="50557">MSEFRVEEDLLGTLEIPANSYWGIHTERAKKNFSISGYRVNPFLIKALALVKKACALTNLELGYLEEKKAKAIITACDEIIQGHLLDQFHVDALQGGAGTSTNMNINEVIANRAIELLGGKKGDYSIVHPIEDVNLHQSTNDTYPTAVKIACIYRLKDLSQAIATLQGAFQKKEKEFAGIVKIGRTELQEAVPITLGAEFSAFAEAIARDRWRTFKCEERLRVVNIGGTAVGTGLTAPRDYIFLVIEKLREVTGLGLARGENLMGETANVDPFIEVSGIMKAHASNLIKISNDLRLLNLLEEIKLPPLQSGSSIMPGKVNPVMLEAVIQVALKVIANDFLITEAASRSTFQICEFLPLLAHAILESMDLLVNINLALAEHVKSIKACEKRCKEYVDKSITIITAFLPVIGYERAEKLVKKFLTTGKTNFKEFLKEELERKMVEEILSPYKLTALGNK</sequence>
<dbReference type="InterPro" id="IPR020557">
    <property type="entry name" value="Fumarate_lyase_CS"/>
</dbReference>
<keyword evidence="1" id="KW-0456">Lyase</keyword>
<dbReference type="PROSITE" id="PS00163">
    <property type="entry name" value="FUMARATE_LYASES"/>
    <property type="match status" value="1"/>
</dbReference>
<dbReference type="InterPro" id="IPR024083">
    <property type="entry name" value="Fumarase/histidase_N"/>
</dbReference>
<gene>
    <name evidence="4" type="ORF">OD816_000156</name>
</gene>
<evidence type="ECO:0000313" key="4">
    <source>
        <dbReference type="EMBL" id="MDF2952911.1"/>
    </source>
</evidence>
<dbReference type="NCBIfam" id="NF008909">
    <property type="entry name" value="PRK12273.1"/>
    <property type="match status" value="1"/>
</dbReference>
<dbReference type="InterPro" id="IPR018951">
    <property type="entry name" value="Fumarase_C_C"/>
</dbReference>
<dbReference type="InterPro" id="IPR051546">
    <property type="entry name" value="Aspartate_Ammonia-Lyase"/>
</dbReference>
<evidence type="ECO:0000259" key="3">
    <source>
        <dbReference type="Pfam" id="PF10415"/>
    </source>
</evidence>
<dbReference type="SUPFAM" id="SSF48557">
    <property type="entry name" value="L-aspartase-like"/>
    <property type="match status" value="1"/>
</dbReference>
<dbReference type="GO" id="GO:0006531">
    <property type="term" value="P:aspartate metabolic process"/>
    <property type="evidence" value="ECO:0007669"/>
    <property type="project" value="TreeGrafter"/>
</dbReference>
<comment type="caution">
    <text evidence="4">The sequence shown here is derived from an EMBL/GenBank/DDBJ whole genome shotgun (WGS) entry which is preliminary data.</text>
</comment>
<dbReference type="AlphaFoldDB" id="A0AAE3P5G8"/>
<dbReference type="InterPro" id="IPR000362">
    <property type="entry name" value="Fumarate_lyase_fam"/>
</dbReference>
<evidence type="ECO:0000313" key="5">
    <source>
        <dbReference type="Proteomes" id="UP001144110"/>
    </source>
</evidence>
<dbReference type="FunFam" id="1.10.275.10:FF:000001">
    <property type="entry name" value="Fumarate hydratase, mitochondrial"/>
    <property type="match status" value="1"/>
</dbReference>
<proteinExistence type="predicted"/>
<dbReference type="PANTHER" id="PTHR42696">
    <property type="entry name" value="ASPARTATE AMMONIA-LYASE"/>
    <property type="match status" value="1"/>
</dbReference>
<accession>A0AAE3P5G8</accession>
<dbReference type="GO" id="GO:0006099">
    <property type="term" value="P:tricarboxylic acid cycle"/>
    <property type="evidence" value="ECO:0007669"/>
    <property type="project" value="InterPro"/>
</dbReference>
<name>A0AAE3P5G8_9BACT</name>
<dbReference type="Gene3D" id="1.10.275.10">
    <property type="entry name" value="Fumarase/aspartase (N-terminal domain)"/>
    <property type="match status" value="1"/>
</dbReference>
<dbReference type="Pfam" id="PF00206">
    <property type="entry name" value="Lyase_1"/>
    <property type="match status" value="1"/>
</dbReference>
<feature type="domain" description="Fumarate lyase N-terminal" evidence="2">
    <location>
        <begin position="12"/>
        <end position="335"/>
    </location>
</feature>
<protein>
    <submittedName>
        <fullName evidence="4">Aspartate ammonia-lyase</fullName>
    </submittedName>
</protein>
<dbReference type="Gene3D" id="1.20.200.10">
    <property type="entry name" value="Fumarase/aspartase (Central domain)"/>
    <property type="match status" value="1"/>
</dbReference>
<evidence type="ECO:0000256" key="1">
    <source>
        <dbReference type="ARBA" id="ARBA00023239"/>
    </source>
</evidence>
<dbReference type="Gene3D" id="1.10.40.30">
    <property type="entry name" value="Fumarase/aspartase (C-terminal domain)"/>
    <property type="match status" value="1"/>
</dbReference>
<organism evidence="4 5">
    <name type="scientific">Candidatus Thermodesulfobacterium syntrophicum</name>
    <dbReference type="NCBI Taxonomy" id="3060442"/>
    <lineage>
        <taxon>Bacteria</taxon>
        <taxon>Pseudomonadati</taxon>
        <taxon>Thermodesulfobacteriota</taxon>
        <taxon>Thermodesulfobacteria</taxon>
        <taxon>Thermodesulfobacteriales</taxon>
        <taxon>Thermodesulfobacteriaceae</taxon>
        <taxon>Thermodesulfobacterium</taxon>
    </lineage>
</organism>
<dbReference type="PANTHER" id="PTHR42696:SF2">
    <property type="entry name" value="ASPARTATE AMMONIA-LYASE"/>
    <property type="match status" value="1"/>
</dbReference>
<dbReference type="PRINTS" id="PR00149">
    <property type="entry name" value="FUMRATELYASE"/>
</dbReference>
<dbReference type="InterPro" id="IPR022761">
    <property type="entry name" value="Fumarate_lyase_N"/>
</dbReference>
<dbReference type="Pfam" id="PF10415">
    <property type="entry name" value="FumaraseC_C"/>
    <property type="match status" value="1"/>
</dbReference>
<reference evidence="4" key="1">
    <citation type="submission" date="2022-11" db="EMBL/GenBank/DDBJ databases">
        <title>Candidatus Alkanophaga archaea from heated hydrothermal vent sediment oxidize petroleum alkanes.</title>
        <authorList>
            <person name="Zehnle H."/>
            <person name="Laso-Perez R."/>
            <person name="Lipp J."/>
            <person name="Teske A."/>
            <person name="Wegener G."/>
        </authorList>
    </citation>
    <scope>NUCLEOTIDE SEQUENCE</scope>
    <source>
        <strain evidence="4">MCA70</strain>
    </source>
</reference>
<dbReference type="InterPro" id="IPR008948">
    <property type="entry name" value="L-Aspartase-like"/>
</dbReference>
<dbReference type="Proteomes" id="UP001144110">
    <property type="component" value="Unassembled WGS sequence"/>
</dbReference>
<dbReference type="EMBL" id="JAPHEG010000001">
    <property type="protein sequence ID" value="MDF2952911.1"/>
    <property type="molecule type" value="Genomic_DNA"/>
</dbReference>
<dbReference type="GO" id="GO:0005829">
    <property type="term" value="C:cytosol"/>
    <property type="evidence" value="ECO:0007669"/>
    <property type="project" value="TreeGrafter"/>
</dbReference>
<feature type="domain" description="Fumarase C C-terminal" evidence="3">
    <location>
        <begin position="401"/>
        <end position="452"/>
    </location>
</feature>
<dbReference type="GO" id="GO:0008797">
    <property type="term" value="F:aspartate ammonia-lyase activity"/>
    <property type="evidence" value="ECO:0007669"/>
    <property type="project" value="TreeGrafter"/>
</dbReference>